<dbReference type="GO" id="GO:0016829">
    <property type="term" value="F:lyase activity"/>
    <property type="evidence" value="ECO:0007669"/>
    <property type="project" value="UniProtKB-KW"/>
</dbReference>
<dbReference type="NCBIfam" id="TIGR03127">
    <property type="entry name" value="RuMP_HxlB"/>
    <property type="match status" value="1"/>
</dbReference>
<name>A0A8E0MCB2_LACPA</name>
<accession>A0A8E0MCB2</accession>
<evidence type="ECO:0000256" key="1">
    <source>
        <dbReference type="ARBA" id="ARBA00009235"/>
    </source>
</evidence>
<dbReference type="PANTHER" id="PTHR43443:SF1">
    <property type="entry name" value="3-HEXULOSE-6-PHOSPHATE ISOMERASE"/>
    <property type="match status" value="1"/>
</dbReference>
<dbReference type="Gene3D" id="3.40.50.10490">
    <property type="entry name" value="Glucose-6-phosphate isomerase like protein, domain 1"/>
    <property type="match status" value="1"/>
</dbReference>
<evidence type="ECO:0000313" key="4">
    <source>
        <dbReference type="Proteomes" id="UP000014249"/>
    </source>
</evidence>
<feature type="domain" description="SIS" evidence="2">
    <location>
        <begin position="33"/>
        <end position="179"/>
    </location>
</feature>
<sequence length="192" mass="20339">KEEMIMEAKSLKTIISELDQYAPMIDDTQVETVAKMAFQANRIFVGGAGRSGFAGRGFAMRLMHLGLHAYFVGETTTPSIGEGDLLVIGSGSGSTGSLVVDAKKAKAVGAKLATVTIYPTAEIGSLADAIIAIPGETPKNETGAADTAHSVQPMGTLFEQLSWLTYDAIILELMKLTGETTDTMFPRHANLE</sequence>
<dbReference type="Proteomes" id="UP000014249">
    <property type="component" value="Unassembled WGS sequence"/>
</dbReference>
<gene>
    <name evidence="3" type="ORF">Lpp77_05584</name>
</gene>
<organism evidence="3 4">
    <name type="scientific">Lacticaseibacillus paracasei subsp. paracasei CNCM I-4270</name>
    <dbReference type="NCBI Taxonomy" id="1256202"/>
    <lineage>
        <taxon>Bacteria</taxon>
        <taxon>Bacillati</taxon>
        <taxon>Bacillota</taxon>
        <taxon>Bacilli</taxon>
        <taxon>Lactobacillales</taxon>
        <taxon>Lactobacillaceae</taxon>
        <taxon>Lacticaseibacillus</taxon>
    </lineage>
</organism>
<dbReference type="GO" id="GO:0097367">
    <property type="term" value="F:carbohydrate derivative binding"/>
    <property type="evidence" value="ECO:0007669"/>
    <property type="project" value="InterPro"/>
</dbReference>
<feature type="non-terminal residue" evidence="3">
    <location>
        <position position="1"/>
    </location>
</feature>
<keyword evidence="3" id="KW-0456">Lyase</keyword>
<dbReference type="PROSITE" id="PS51464">
    <property type="entry name" value="SIS"/>
    <property type="match status" value="1"/>
</dbReference>
<dbReference type="GO" id="GO:0016853">
    <property type="term" value="F:isomerase activity"/>
    <property type="evidence" value="ECO:0007669"/>
    <property type="project" value="InterPro"/>
</dbReference>
<dbReference type="EMBL" id="ANJX01000162">
    <property type="protein sequence ID" value="EPC55336.1"/>
    <property type="molecule type" value="Genomic_DNA"/>
</dbReference>
<dbReference type="InterPro" id="IPR017552">
    <property type="entry name" value="PHI/rmpB"/>
</dbReference>
<comment type="similarity">
    <text evidence="1">Belongs to the SIS family. PHI subfamily.</text>
</comment>
<dbReference type="Pfam" id="PF01380">
    <property type="entry name" value="SIS"/>
    <property type="match status" value="1"/>
</dbReference>
<comment type="caution">
    <text evidence="3">The sequence shown here is derived from an EMBL/GenBank/DDBJ whole genome shotgun (WGS) entry which is preliminary data.</text>
</comment>
<protein>
    <submittedName>
        <fullName evidence="3">Hexulose-6-phosphate synthase (D-arabino 3-hexulose 6-phosphate formaldehyde lyase)</fullName>
    </submittedName>
</protein>
<dbReference type="GO" id="GO:1901135">
    <property type="term" value="P:carbohydrate derivative metabolic process"/>
    <property type="evidence" value="ECO:0007669"/>
    <property type="project" value="InterPro"/>
</dbReference>
<evidence type="ECO:0000259" key="2">
    <source>
        <dbReference type="PROSITE" id="PS51464"/>
    </source>
</evidence>
<dbReference type="AlphaFoldDB" id="A0A8E0MCB2"/>
<reference evidence="3 4" key="1">
    <citation type="journal article" date="2013" name="PLoS ONE">
        <title>Lactobacillus paracasei comparative genomics: towards species pan-genome definition and exploitation of diversity.</title>
        <authorList>
            <person name="Smokvina T."/>
            <person name="Wels M."/>
            <person name="Polka J."/>
            <person name="Chervaux C."/>
            <person name="Brisse S."/>
            <person name="Boekhorst J."/>
            <person name="van Hylckama Vlieg J.E."/>
            <person name="Siezen R.J."/>
        </authorList>
    </citation>
    <scope>NUCLEOTIDE SEQUENCE [LARGE SCALE GENOMIC DNA]</scope>
    <source>
        <strain evidence="3 4">CNCM I-4270</strain>
    </source>
</reference>
<evidence type="ECO:0000313" key="3">
    <source>
        <dbReference type="EMBL" id="EPC55336.1"/>
    </source>
</evidence>
<dbReference type="PANTHER" id="PTHR43443">
    <property type="entry name" value="3-HEXULOSE-6-PHOSPHATE ISOMERASE"/>
    <property type="match status" value="1"/>
</dbReference>
<dbReference type="InterPro" id="IPR046348">
    <property type="entry name" value="SIS_dom_sf"/>
</dbReference>
<dbReference type="InterPro" id="IPR001347">
    <property type="entry name" value="SIS_dom"/>
</dbReference>
<proteinExistence type="inferred from homology"/>
<dbReference type="SUPFAM" id="SSF53697">
    <property type="entry name" value="SIS domain"/>
    <property type="match status" value="1"/>
</dbReference>